<dbReference type="AlphaFoldDB" id="A0A7G1P4R7"/>
<dbReference type="EMBL" id="AP023440">
    <property type="protein sequence ID" value="BCL28807.1"/>
    <property type="molecule type" value="Genomic_DNA"/>
</dbReference>
<keyword evidence="2" id="KW-1185">Reference proteome</keyword>
<reference evidence="1 2" key="1">
    <citation type="journal article" date="2014" name="Int. J. Syst. Evol. Microbiol.">
        <title>Complete genome sequence of Corynebacterium casei LMG S-19264T (=DSM 44701T), isolated from a smear-ripened cheese.</title>
        <authorList>
            <consortium name="US DOE Joint Genome Institute (JGI-PGF)"/>
            <person name="Walter F."/>
            <person name="Albersmeier A."/>
            <person name="Kalinowski J."/>
            <person name="Ruckert C."/>
        </authorList>
    </citation>
    <scope>NUCLEOTIDE SEQUENCE [LARGE SCALE GENOMIC DNA]</scope>
    <source>
        <strain evidence="1 2">JCM 4677</strain>
    </source>
</reference>
<organism evidence="1 2">
    <name type="scientific">Streptomyces aurantiacus</name>
    <dbReference type="NCBI Taxonomy" id="47760"/>
    <lineage>
        <taxon>Bacteria</taxon>
        <taxon>Bacillati</taxon>
        <taxon>Actinomycetota</taxon>
        <taxon>Actinomycetes</taxon>
        <taxon>Kitasatosporales</taxon>
        <taxon>Streptomycetaceae</taxon>
        <taxon>Streptomyces</taxon>
        <taxon>Streptomyces aurantiacus group</taxon>
    </lineage>
</organism>
<evidence type="ECO:0000313" key="2">
    <source>
        <dbReference type="Proteomes" id="UP000516444"/>
    </source>
</evidence>
<gene>
    <name evidence="1" type="ORF">GCM10017557_36660</name>
</gene>
<dbReference type="Proteomes" id="UP000516444">
    <property type="component" value="Chromosome"/>
</dbReference>
<accession>A0A7G1P4R7</accession>
<proteinExistence type="predicted"/>
<protein>
    <submittedName>
        <fullName evidence="1">Uncharacterized protein</fullName>
    </submittedName>
</protein>
<dbReference type="KEGG" id="sgm:GCM10017557_36660"/>
<evidence type="ECO:0000313" key="1">
    <source>
        <dbReference type="EMBL" id="BCL28807.1"/>
    </source>
</evidence>
<sequence>MREVTRRRGVTAKDPVFEYVFDSLCGVRVSAGDGTTTDYAGTTSGNNQQEQWYDQRNEWTGRLVRDEPAERIKGGASVWCGAST</sequence>
<name>A0A7G1P4R7_9ACTN</name>